<feature type="region of interest" description="Disordered" evidence="1">
    <location>
        <begin position="211"/>
        <end position="268"/>
    </location>
</feature>
<organism evidence="2">
    <name type="scientific">Mustela putorius furo</name>
    <name type="common">European domestic ferret</name>
    <name type="synonym">Mustela furo</name>
    <dbReference type="NCBI Taxonomy" id="9669"/>
    <lineage>
        <taxon>Eukaryota</taxon>
        <taxon>Metazoa</taxon>
        <taxon>Chordata</taxon>
        <taxon>Craniata</taxon>
        <taxon>Vertebrata</taxon>
        <taxon>Euteleostomi</taxon>
        <taxon>Mammalia</taxon>
        <taxon>Eutheria</taxon>
        <taxon>Laurasiatheria</taxon>
        <taxon>Carnivora</taxon>
        <taxon>Caniformia</taxon>
        <taxon>Musteloidea</taxon>
        <taxon>Mustelidae</taxon>
        <taxon>Mustelinae</taxon>
        <taxon>Mustela</taxon>
    </lineage>
</organism>
<dbReference type="Ensembl" id="ENSMPUT00000016002.1">
    <property type="protein sequence ID" value="ENSMPUP00000015761.1"/>
    <property type="gene ID" value="ENSMPUG00000015868.1"/>
</dbReference>
<feature type="region of interest" description="Disordered" evidence="1">
    <location>
        <begin position="1"/>
        <end position="31"/>
    </location>
</feature>
<feature type="compositionally biased region" description="Gly residues" evidence="1">
    <location>
        <begin position="12"/>
        <end position="22"/>
    </location>
</feature>
<dbReference type="AlphaFoldDB" id="M3YWQ1"/>
<feature type="compositionally biased region" description="Polar residues" evidence="1">
    <location>
        <begin position="237"/>
        <end position="246"/>
    </location>
</feature>
<dbReference type="EMBL" id="AEYP01053155">
    <property type="status" value="NOT_ANNOTATED_CDS"/>
    <property type="molecule type" value="Genomic_DNA"/>
</dbReference>
<evidence type="ECO:0000313" key="2">
    <source>
        <dbReference type="Ensembl" id="ENSMPUP00000015761.1"/>
    </source>
</evidence>
<sequence>MQTPRRERRNTEGGGSARGSGARGRSQGRSRAPEQHVLDIILQLLLLLHPALLRLRLLLRAPRLGLPVRIVVRRRQGVVVVAAARGSGRLQCPRPDIIGKRVVGPGGKQLVLLAIPGREHLVPVGQLLAGGGGDRGRGLRGTDVGGGGGGPGVRHGLGRGVLLPLPLLLHLLDDADHVVRWQVEFGGTAAVFPWGVAVACCYPRSAEEEHASPQPPAPYLAGAGARAGIPRHGAGQATRTANQVSGVGSLRSPEGRVRTARGDRSSPNAELERGCGVCAAAQCRTRAGGSGFGCCGRLPPRCSAGPARRLRGAETLATRRKPGPDLEWTQGGLGAGN</sequence>
<dbReference type="EMBL" id="AEYP01053156">
    <property type="status" value="NOT_ANNOTATED_CDS"/>
    <property type="molecule type" value="Genomic_DNA"/>
</dbReference>
<reference evidence="2" key="1">
    <citation type="submission" date="2024-06" db="UniProtKB">
        <authorList>
            <consortium name="Ensembl"/>
        </authorList>
    </citation>
    <scope>IDENTIFICATION</scope>
</reference>
<dbReference type="InParanoid" id="M3YWQ1"/>
<evidence type="ECO:0000256" key="1">
    <source>
        <dbReference type="SAM" id="MobiDB-lite"/>
    </source>
</evidence>
<feature type="compositionally biased region" description="Basic and acidic residues" evidence="1">
    <location>
        <begin position="253"/>
        <end position="264"/>
    </location>
</feature>
<accession>M3YWQ1</accession>
<name>M3YWQ1_MUSPF</name>
<feature type="region of interest" description="Disordered" evidence="1">
    <location>
        <begin position="315"/>
        <end position="337"/>
    </location>
</feature>
<proteinExistence type="predicted"/>
<dbReference type="HOGENOM" id="CLU_825251_0_0_1"/>
<protein>
    <submittedName>
        <fullName evidence="2">Uncharacterized protein</fullName>
    </submittedName>
</protein>